<dbReference type="InterPro" id="IPR027417">
    <property type="entry name" value="P-loop_NTPase"/>
</dbReference>
<dbReference type="AlphaFoldDB" id="A0A0F9K0V4"/>
<gene>
    <name evidence="1" type="ORF">LCGC14_1388230</name>
</gene>
<proteinExistence type="predicted"/>
<protein>
    <recommendedName>
        <fullName evidence="2">AAA+ ATPase domain-containing protein</fullName>
    </recommendedName>
</protein>
<dbReference type="SUPFAM" id="SSF52540">
    <property type="entry name" value="P-loop containing nucleoside triphosphate hydrolases"/>
    <property type="match status" value="1"/>
</dbReference>
<reference evidence="1" key="1">
    <citation type="journal article" date="2015" name="Nature">
        <title>Complex archaea that bridge the gap between prokaryotes and eukaryotes.</title>
        <authorList>
            <person name="Spang A."/>
            <person name="Saw J.H."/>
            <person name="Jorgensen S.L."/>
            <person name="Zaremba-Niedzwiedzka K."/>
            <person name="Martijn J."/>
            <person name="Lind A.E."/>
            <person name="van Eijk R."/>
            <person name="Schleper C."/>
            <person name="Guy L."/>
            <person name="Ettema T.J."/>
        </authorList>
    </citation>
    <scope>NUCLEOTIDE SEQUENCE</scope>
</reference>
<evidence type="ECO:0000313" key="1">
    <source>
        <dbReference type="EMBL" id="KKM75633.1"/>
    </source>
</evidence>
<name>A0A0F9K0V4_9ZZZZ</name>
<sequence length="201" mass="22580">MNISKLFDKPKVIGIVGNANSAKSNLIYWILDELNKDFKFKVYVYGLRCPVSNTISVHSVEEIEQIKDSILIVDEMTSLFDLDNRKVKAQIENTIRLIFHNNNILLICGLGENFKKFLSAKLTAVIFKKVTIADLINGSTVKNIVMAYKGNERGQSILNLGLGKAIIFDGLHYNKVNVPYLSQYDSKKGNCAILVPKNVQK</sequence>
<evidence type="ECO:0008006" key="2">
    <source>
        <dbReference type="Google" id="ProtNLM"/>
    </source>
</evidence>
<organism evidence="1">
    <name type="scientific">marine sediment metagenome</name>
    <dbReference type="NCBI Taxonomy" id="412755"/>
    <lineage>
        <taxon>unclassified sequences</taxon>
        <taxon>metagenomes</taxon>
        <taxon>ecological metagenomes</taxon>
    </lineage>
</organism>
<dbReference type="EMBL" id="LAZR01008941">
    <property type="protein sequence ID" value="KKM75633.1"/>
    <property type="molecule type" value="Genomic_DNA"/>
</dbReference>
<comment type="caution">
    <text evidence="1">The sequence shown here is derived from an EMBL/GenBank/DDBJ whole genome shotgun (WGS) entry which is preliminary data.</text>
</comment>
<accession>A0A0F9K0V4</accession>